<evidence type="ECO:0000256" key="1">
    <source>
        <dbReference type="ARBA" id="ARBA00007645"/>
    </source>
</evidence>
<proteinExistence type="inferred from homology"/>
<reference evidence="5" key="1">
    <citation type="submission" date="2021-02" db="EMBL/GenBank/DDBJ databases">
        <authorList>
            <person name="Dougan E. K."/>
            <person name="Rhodes N."/>
            <person name="Thang M."/>
            <person name="Chan C."/>
        </authorList>
    </citation>
    <scope>NUCLEOTIDE SEQUENCE</scope>
</reference>
<name>A0A812NFV7_9DINO</name>
<dbReference type="OrthoDB" id="412822at2759"/>
<comment type="caution">
    <text evidence="5">The sequence shown here is derived from an EMBL/GenBank/DDBJ whole genome shotgun (WGS) entry which is preliminary data.</text>
</comment>
<evidence type="ECO:0000256" key="3">
    <source>
        <dbReference type="ARBA" id="ARBA00023274"/>
    </source>
</evidence>
<dbReference type="AlphaFoldDB" id="A0A812NFV7"/>
<organism evidence="5 6">
    <name type="scientific">Symbiodinium natans</name>
    <dbReference type="NCBI Taxonomy" id="878477"/>
    <lineage>
        <taxon>Eukaryota</taxon>
        <taxon>Sar</taxon>
        <taxon>Alveolata</taxon>
        <taxon>Dinophyceae</taxon>
        <taxon>Suessiales</taxon>
        <taxon>Symbiodiniaceae</taxon>
        <taxon>Symbiodinium</taxon>
    </lineage>
</organism>
<dbReference type="SUPFAM" id="SSF57840">
    <property type="entry name" value="Ribosomal protein L36"/>
    <property type="match status" value="1"/>
</dbReference>
<dbReference type="Pfam" id="PF00444">
    <property type="entry name" value="Ribosomal_L36"/>
    <property type="match status" value="1"/>
</dbReference>
<evidence type="ECO:0000313" key="6">
    <source>
        <dbReference type="Proteomes" id="UP000604046"/>
    </source>
</evidence>
<keyword evidence="2 4" id="KW-0689">Ribosomal protein</keyword>
<dbReference type="InterPro" id="IPR000473">
    <property type="entry name" value="Ribosomal_bL36"/>
</dbReference>
<evidence type="ECO:0000313" key="5">
    <source>
        <dbReference type="EMBL" id="CAE7314787.1"/>
    </source>
</evidence>
<dbReference type="Proteomes" id="UP000604046">
    <property type="component" value="Unassembled WGS sequence"/>
</dbReference>
<dbReference type="GO" id="GO:0003735">
    <property type="term" value="F:structural constituent of ribosome"/>
    <property type="evidence" value="ECO:0007669"/>
    <property type="project" value="InterPro"/>
</dbReference>
<dbReference type="EMBL" id="CAJNDS010002083">
    <property type="protein sequence ID" value="CAE7314787.1"/>
    <property type="molecule type" value="Genomic_DNA"/>
</dbReference>
<keyword evidence="3 4" id="KW-0687">Ribonucleoprotein</keyword>
<comment type="similarity">
    <text evidence="1 4">Belongs to the bacterial ribosomal protein bL36 family.</text>
</comment>
<dbReference type="GO" id="GO:0006412">
    <property type="term" value="P:translation"/>
    <property type="evidence" value="ECO:0007669"/>
    <property type="project" value="InterPro"/>
</dbReference>
<dbReference type="InterPro" id="IPR035977">
    <property type="entry name" value="Ribosomal_bL36_sp"/>
</dbReference>
<dbReference type="NCBIfam" id="TIGR01022">
    <property type="entry name" value="rpmJ_bact"/>
    <property type="match status" value="1"/>
</dbReference>
<protein>
    <recommendedName>
        <fullName evidence="4">Ribosomal protein</fullName>
    </recommendedName>
</protein>
<dbReference type="GO" id="GO:0005840">
    <property type="term" value="C:ribosome"/>
    <property type="evidence" value="ECO:0007669"/>
    <property type="project" value="UniProtKB-KW"/>
</dbReference>
<keyword evidence="6" id="KW-1185">Reference proteome</keyword>
<evidence type="ECO:0000256" key="4">
    <source>
        <dbReference type="RuleBase" id="RU000570"/>
    </source>
</evidence>
<dbReference type="GO" id="GO:1990904">
    <property type="term" value="C:ribonucleoprotein complex"/>
    <property type="evidence" value="ECO:0007669"/>
    <property type="project" value="UniProtKB-KW"/>
</dbReference>
<sequence length="229" mass="25030">MAVTPQPILIHPSPGGSVVSESFTEMKESGFGALKRQPAGAATGEADGVLDLEVGQGCWFQRCRASHAVGEVAAAVAVAAFSLSYSQQGFVPPPAARSAKMTQEELAPWDSIQDCLEDGLDGALTAAEDFFNAADGLVGPSPNPQLLPAGSAPLPKKDGLQQVIEPLTKLYMRYRTAIYPRCKECQIIVRFGKLWRTCRVRRHKQRQPGITGYKRRMNRYKGWKQLSKR</sequence>
<accession>A0A812NFV7</accession>
<gene>
    <name evidence="5" type="primary">RGLG2</name>
    <name evidence="5" type="ORF">SNAT2548_LOCUS16517</name>
</gene>
<evidence type="ECO:0000256" key="2">
    <source>
        <dbReference type="ARBA" id="ARBA00022980"/>
    </source>
</evidence>